<evidence type="ECO:0000256" key="3">
    <source>
        <dbReference type="ARBA" id="ARBA00022801"/>
    </source>
</evidence>
<sequence>MKRVVALVAVVALLLGSAVGVGFFVKTLWDSSPLGGSGAPERLEGDDDEGDATTAPDAALAPYYDQVIAWQDCGGGFDCGWLKVPLDYADPEGERIDLRLLKRDAATDERVGALVVNPGGPGAPGTEYAAAAQSVFRQPLLDHFDVVGFDPRGTGASKPVDCFTDAELDAYVAADPAPDTPAEVAEVVASNKAFFEGCRRKSGAMVDHVSTVEVARDMDVLRAALGEDRMDYFGASYGTALGATYAELFPERVGYFVLDGAVDVSAGTLEKNLVQAGGFETALRAYVRSCVDGGDCRLGDSVDEGVATIADLVEQVSRTPLPGSGDRQLTAGLAFYGIVMPLYNRSYWQLLDLALAKALAGDGSGLLESADLYASRDAGGYRDNSLEAIVAINCLDDPSFVPADEVPTHFDEFEKASPTFGKVFAWGLMGCAGFEGGPSEKVEIDGSGAAPILVTGTTRDPATPMVWAEALAEQLESGVLVRRDGDGHTAYNSGNQCVDEAIEAYLLDGTVPEDGLSC</sequence>
<feature type="domain" description="Peptidase S33 tripeptidyl aminopeptidase-like C-terminal" evidence="5">
    <location>
        <begin position="417"/>
        <end position="518"/>
    </location>
</feature>
<protein>
    <submittedName>
        <fullName evidence="6">Proteinase</fullName>
    </submittedName>
</protein>
<dbReference type="Pfam" id="PF08386">
    <property type="entry name" value="Abhydrolase_4"/>
    <property type="match status" value="1"/>
</dbReference>
<dbReference type="InterPro" id="IPR051601">
    <property type="entry name" value="Serine_prot/Carboxylest_S33"/>
</dbReference>
<feature type="region of interest" description="Disordered" evidence="4">
    <location>
        <begin position="36"/>
        <end position="55"/>
    </location>
</feature>
<evidence type="ECO:0000313" key="7">
    <source>
        <dbReference type="Proteomes" id="UP000630594"/>
    </source>
</evidence>
<dbReference type="EMBL" id="BMCK01000001">
    <property type="protein sequence ID" value="GGD13581.1"/>
    <property type="molecule type" value="Genomic_DNA"/>
</dbReference>
<name>A0ABQ1Q5Y9_9ACTN</name>
<comment type="similarity">
    <text evidence="1">Belongs to the peptidase S33 family.</text>
</comment>
<evidence type="ECO:0000256" key="1">
    <source>
        <dbReference type="ARBA" id="ARBA00010088"/>
    </source>
</evidence>
<evidence type="ECO:0000256" key="2">
    <source>
        <dbReference type="ARBA" id="ARBA00022729"/>
    </source>
</evidence>
<dbReference type="PANTHER" id="PTHR43248">
    <property type="entry name" value="2-SUCCINYL-6-HYDROXY-2,4-CYCLOHEXADIENE-1-CARBOXYLATE SYNTHASE"/>
    <property type="match status" value="1"/>
</dbReference>
<keyword evidence="2" id="KW-0732">Signal</keyword>
<comment type="caution">
    <text evidence="6">The sequence shown here is derived from an EMBL/GenBank/DDBJ whole genome shotgun (WGS) entry which is preliminary data.</text>
</comment>
<dbReference type="PANTHER" id="PTHR43248:SF29">
    <property type="entry name" value="TRIPEPTIDYL AMINOPEPTIDASE"/>
    <property type="match status" value="1"/>
</dbReference>
<evidence type="ECO:0000259" key="5">
    <source>
        <dbReference type="Pfam" id="PF08386"/>
    </source>
</evidence>
<dbReference type="Proteomes" id="UP000630594">
    <property type="component" value="Unassembled WGS sequence"/>
</dbReference>
<dbReference type="RefSeq" id="WP_188421066.1">
    <property type="nucleotide sequence ID" value="NZ_BMCK01000001.1"/>
</dbReference>
<evidence type="ECO:0000313" key="6">
    <source>
        <dbReference type="EMBL" id="GGD13581.1"/>
    </source>
</evidence>
<proteinExistence type="inferred from homology"/>
<dbReference type="InterPro" id="IPR013595">
    <property type="entry name" value="Pept_S33_TAP-like_C"/>
</dbReference>
<keyword evidence="3" id="KW-0378">Hydrolase</keyword>
<keyword evidence="7" id="KW-1185">Reference proteome</keyword>
<evidence type="ECO:0000256" key="4">
    <source>
        <dbReference type="SAM" id="MobiDB-lite"/>
    </source>
</evidence>
<dbReference type="InterPro" id="IPR029058">
    <property type="entry name" value="AB_hydrolase_fold"/>
</dbReference>
<gene>
    <name evidence="6" type="ORF">GCM10007231_10770</name>
</gene>
<dbReference type="Gene3D" id="3.40.50.1820">
    <property type="entry name" value="alpha/beta hydrolase"/>
    <property type="match status" value="1"/>
</dbReference>
<organism evidence="6 7">
    <name type="scientific">Nocardioides daphniae</name>
    <dbReference type="NCBI Taxonomy" id="402297"/>
    <lineage>
        <taxon>Bacteria</taxon>
        <taxon>Bacillati</taxon>
        <taxon>Actinomycetota</taxon>
        <taxon>Actinomycetes</taxon>
        <taxon>Propionibacteriales</taxon>
        <taxon>Nocardioidaceae</taxon>
        <taxon>Nocardioides</taxon>
    </lineage>
</organism>
<reference evidence="7" key="1">
    <citation type="journal article" date="2019" name="Int. J. Syst. Evol. Microbiol.">
        <title>The Global Catalogue of Microorganisms (GCM) 10K type strain sequencing project: providing services to taxonomists for standard genome sequencing and annotation.</title>
        <authorList>
            <consortium name="The Broad Institute Genomics Platform"/>
            <consortium name="The Broad Institute Genome Sequencing Center for Infectious Disease"/>
            <person name="Wu L."/>
            <person name="Ma J."/>
        </authorList>
    </citation>
    <scope>NUCLEOTIDE SEQUENCE [LARGE SCALE GENOMIC DNA]</scope>
    <source>
        <strain evidence="7">CCM 7403</strain>
    </source>
</reference>
<accession>A0ABQ1Q5Y9</accession>
<dbReference type="SUPFAM" id="SSF53474">
    <property type="entry name" value="alpha/beta-Hydrolases"/>
    <property type="match status" value="1"/>
</dbReference>